<dbReference type="InterPro" id="IPR020846">
    <property type="entry name" value="MFS_dom"/>
</dbReference>
<dbReference type="PANTHER" id="PTHR48020:SF4">
    <property type="entry name" value="SYMPORT, PUTATIVE (AFU_ORTHOLOGUE AFUA_3G11790)-RELATED"/>
    <property type="match status" value="1"/>
</dbReference>
<feature type="domain" description="Major facilitator superfamily (MFS) profile" evidence="9">
    <location>
        <begin position="115"/>
        <end position="570"/>
    </location>
</feature>
<dbReference type="OrthoDB" id="5290825at2759"/>
<evidence type="ECO:0000256" key="6">
    <source>
        <dbReference type="ARBA" id="ARBA00023136"/>
    </source>
</evidence>
<feature type="region of interest" description="Disordered" evidence="7">
    <location>
        <begin position="640"/>
        <end position="659"/>
    </location>
</feature>
<dbReference type="GO" id="GO:0015798">
    <property type="term" value="P:myo-inositol transport"/>
    <property type="evidence" value="ECO:0007669"/>
    <property type="project" value="UniProtKB-ARBA"/>
</dbReference>
<dbReference type="InterPro" id="IPR005829">
    <property type="entry name" value="Sugar_transporter_CS"/>
</dbReference>
<dbReference type="PRINTS" id="PR00171">
    <property type="entry name" value="SUGRTRNSPORT"/>
</dbReference>
<dbReference type="FunFam" id="1.20.1250.20:FF:000100">
    <property type="entry name" value="MFS sugar transporter, putative"/>
    <property type="match status" value="1"/>
</dbReference>
<dbReference type="AlphaFoldDB" id="A0A6A6SQX3"/>
<dbReference type="InterPro" id="IPR050814">
    <property type="entry name" value="Myo-inositol_Transporter"/>
</dbReference>
<proteinExistence type="inferred from homology"/>
<dbReference type="EMBL" id="MU004462">
    <property type="protein sequence ID" value="KAF2650245.1"/>
    <property type="molecule type" value="Genomic_DNA"/>
</dbReference>
<dbReference type="GO" id="GO:0016020">
    <property type="term" value="C:membrane"/>
    <property type="evidence" value="ECO:0007669"/>
    <property type="project" value="UniProtKB-SubCell"/>
</dbReference>
<feature type="transmembrane region" description="Helical" evidence="8">
    <location>
        <begin position="450"/>
        <end position="470"/>
    </location>
</feature>
<feature type="compositionally biased region" description="Basic and acidic residues" evidence="7">
    <location>
        <begin position="1"/>
        <end position="18"/>
    </location>
</feature>
<dbReference type="InterPro" id="IPR036259">
    <property type="entry name" value="MFS_trans_sf"/>
</dbReference>
<evidence type="ECO:0000259" key="9">
    <source>
        <dbReference type="PROSITE" id="PS50850"/>
    </source>
</evidence>
<dbReference type="InterPro" id="IPR003663">
    <property type="entry name" value="Sugar/inositol_transpt"/>
</dbReference>
<dbReference type="InterPro" id="IPR005828">
    <property type="entry name" value="MFS_sugar_transport-like"/>
</dbReference>
<protein>
    <submittedName>
        <fullName evidence="10">Sugar transporter-like protein</fullName>
    </submittedName>
</protein>
<feature type="region of interest" description="Disordered" evidence="7">
    <location>
        <begin position="1"/>
        <end position="27"/>
    </location>
</feature>
<feature type="transmembrane region" description="Helical" evidence="8">
    <location>
        <begin position="111"/>
        <end position="128"/>
    </location>
</feature>
<reference evidence="10" key="1">
    <citation type="journal article" date="2020" name="Stud. Mycol.">
        <title>101 Dothideomycetes genomes: a test case for predicting lifestyles and emergence of pathogens.</title>
        <authorList>
            <person name="Haridas S."/>
            <person name="Albert R."/>
            <person name="Binder M."/>
            <person name="Bloem J."/>
            <person name="Labutti K."/>
            <person name="Salamov A."/>
            <person name="Andreopoulos B."/>
            <person name="Baker S."/>
            <person name="Barry K."/>
            <person name="Bills G."/>
            <person name="Bluhm B."/>
            <person name="Cannon C."/>
            <person name="Castanera R."/>
            <person name="Culley D."/>
            <person name="Daum C."/>
            <person name="Ezra D."/>
            <person name="Gonzalez J."/>
            <person name="Henrissat B."/>
            <person name="Kuo A."/>
            <person name="Liang C."/>
            <person name="Lipzen A."/>
            <person name="Lutzoni F."/>
            <person name="Magnuson J."/>
            <person name="Mondo S."/>
            <person name="Nolan M."/>
            <person name="Ohm R."/>
            <person name="Pangilinan J."/>
            <person name="Park H.-J."/>
            <person name="Ramirez L."/>
            <person name="Alfaro M."/>
            <person name="Sun H."/>
            <person name="Tritt A."/>
            <person name="Yoshinaga Y."/>
            <person name="Zwiers L.-H."/>
            <person name="Turgeon B."/>
            <person name="Goodwin S."/>
            <person name="Spatafora J."/>
            <person name="Crous P."/>
            <person name="Grigoriev I."/>
        </authorList>
    </citation>
    <scope>NUCLEOTIDE SEQUENCE</scope>
    <source>
        <strain evidence="10">CBS 122681</strain>
    </source>
</reference>
<dbReference type="PROSITE" id="PS50850">
    <property type="entry name" value="MFS"/>
    <property type="match status" value="1"/>
</dbReference>
<evidence type="ECO:0000256" key="3">
    <source>
        <dbReference type="ARBA" id="ARBA00022448"/>
    </source>
</evidence>
<gene>
    <name evidence="10" type="ORF">K491DRAFT_720940</name>
</gene>
<dbReference type="PROSITE" id="PS00217">
    <property type="entry name" value="SUGAR_TRANSPORT_2"/>
    <property type="match status" value="1"/>
</dbReference>
<keyword evidence="5 8" id="KW-1133">Transmembrane helix</keyword>
<sequence length="659" mass="72192">MATHNDSKDLVERHDGAGNEKGIGPHATNIVGASASSKIQNPLVHMTNEEMLVDVDNFAKEHGFVEIQPLLVKGALVARDPPSFASVPGITEEEKLAISNEVLHKWRQPKLLYFTIILCSIGAAVQGWDQTGSNGANLSFPDALGIPVSATLTLADGSKVPNPDAQKNQWLQGLINAGPYIASAFLGCWMSDPLNNYLGRRGCIFISAVFCALSPIGSALSQTWDQLFVTRLLLGIGMGCKGATIPIFSAENSPAAIRGALVMSWQMWTAFGIFLGTCANLAVKDTGKISWRLQFGSALLPALPLLCGIFFCPESPRWYIKKGRYQKAFASLIRLRNNELQAARDLYYIHAQLRAEAHLVNTKSNYITRFIQLFTTPRLRRATVASGTVMLAQQMCGINIIAFYSSTVFEQAGADNTKSLLASWGFGLVNFVFAWPAIWTIDTFGRRSLLLFTFPNMCWTLLAAGLCYLIPSSSTAHLGLVALFIYLFAAFYSPGEGPVPFTYSAEVFPLSHREVGMSWAVATCLFWAAVLSITFPRMLAVMSTTGAFGFYAGLNLVALVMIFLFVPETKQRTLEELDYIFAIPTSRFIAHQTGTVLPWWTKTYIFRRKIGPCPALWSFEGGGEADEEFRQEVRRASVAAAGGEEGRRGSLTGRLGAKY</sequence>
<feature type="transmembrane region" description="Helical" evidence="8">
    <location>
        <begin position="477"/>
        <end position="495"/>
    </location>
</feature>
<evidence type="ECO:0000313" key="10">
    <source>
        <dbReference type="EMBL" id="KAF2650245.1"/>
    </source>
</evidence>
<keyword evidence="4 8" id="KW-0812">Transmembrane</keyword>
<feature type="transmembrane region" description="Helical" evidence="8">
    <location>
        <begin position="547"/>
        <end position="567"/>
    </location>
</feature>
<keyword evidence="6 8" id="KW-0472">Membrane</keyword>
<keyword evidence="11" id="KW-1185">Reference proteome</keyword>
<dbReference type="Proteomes" id="UP000799324">
    <property type="component" value="Unassembled WGS sequence"/>
</dbReference>
<accession>A0A6A6SQX3</accession>
<feature type="transmembrane region" description="Helical" evidence="8">
    <location>
        <begin position="260"/>
        <end position="283"/>
    </location>
</feature>
<keyword evidence="3" id="KW-0813">Transport</keyword>
<dbReference type="NCBIfam" id="TIGR00879">
    <property type="entry name" value="SP"/>
    <property type="match status" value="1"/>
</dbReference>
<evidence type="ECO:0000256" key="5">
    <source>
        <dbReference type="ARBA" id="ARBA00022989"/>
    </source>
</evidence>
<evidence type="ECO:0000313" key="11">
    <source>
        <dbReference type="Proteomes" id="UP000799324"/>
    </source>
</evidence>
<dbReference type="Pfam" id="PF00083">
    <property type="entry name" value="Sugar_tr"/>
    <property type="match status" value="1"/>
</dbReference>
<dbReference type="SUPFAM" id="SSF103473">
    <property type="entry name" value="MFS general substrate transporter"/>
    <property type="match status" value="1"/>
</dbReference>
<evidence type="ECO:0000256" key="1">
    <source>
        <dbReference type="ARBA" id="ARBA00004141"/>
    </source>
</evidence>
<comment type="similarity">
    <text evidence="2">Belongs to the major facilitator superfamily. Sugar transporter (TC 2.A.1.1) family.</text>
</comment>
<keyword evidence="10" id="KW-0762">Sugar transport</keyword>
<dbReference type="GO" id="GO:0022857">
    <property type="term" value="F:transmembrane transporter activity"/>
    <property type="evidence" value="ECO:0007669"/>
    <property type="project" value="InterPro"/>
</dbReference>
<dbReference type="Gene3D" id="1.20.1250.20">
    <property type="entry name" value="MFS general substrate transporter like domains"/>
    <property type="match status" value="1"/>
</dbReference>
<feature type="transmembrane region" description="Helical" evidence="8">
    <location>
        <begin position="515"/>
        <end position="535"/>
    </location>
</feature>
<evidence type="ECO:0000256" key="4">
    <source>
        <dbReference type="ARBA" id="ARBA00022692"/>
    </source>
</evidence>
<feature type="transmembrane region" description="Helical" evidence="8">
    <location>
        <begin position="170"/>
        <end position="190"/>
    </location>
</feature>
<evidence type="ECO:0000256" key="2">
    <source>
        <dbReference type="ARBA" id="ARBA00010992"/>
    </source>
</evidence>
<dbReference type="GO" id="GO:0015791">
    <property type="term" value="P:polyol transmembrane transport"/>
    <property type="evidence" value="ECO:0007669"/>
    <property type="project" value="UniProtKB-ARBA"/>
</dbReference>
<feature type="transmembrane region" description="Helical" evidence="8">
    <location>
        <begin position="227"/>
        <end position="248"/>
    </location>
</feature>
<feature type="transmembrane region" description="Helical" evidence="8">
    <location>
        <begin position="420"/>
        <end position="438"/>
    </location>
</feature>
<feature type="transmembrane region" description="Helical" evidence="8">
    <location>
        <begin position="202"/>
        <end position="221"/>
    </location>
</feature>
<name>A0A6A6SQX3_9PLEO</name>
<organism evidence="10 11">
    <name type="scientific">Lophiostoma macrostomum CBS 122681</name>
    <dbReference type="NCBI Taxonomy" id="1314788"/>
    <lineage>
        <taxon>Eukaryota</taxon>
        <taxon>Fungi</taxon>
        <taxon>Dikarya</taxon>
        <taxon>Ascomycota</taxon>
        <taxon>Pezizomycotina</taxon>
        <taxon>Dothideomycetes</taxon>
        <taxon>Pleosporomycetidae</taxon>
        <taxon>Pleosporales</taxon>
        <taxon>Lophiostomataceae</taxon>
        <taxon>Lophiostoma</taxon>
    </lineage>
</organism>
<feature type="transmembrane region" description="Helical" evidence="8">
    <location>
        <begin position="289"/>
        <end position="312"/>
    </location>
</feature>
<dbReference type="PANTHER" id="PTHR48020">
    <property type="entry name" value="PROTON MYO-INOSITOL COTRANSPORTER"/>
    <property type="match status" value="1"/>
</dbReference>
<comment type="subcellular location">
    <subcellularLocation>
        <location evidence="1">Membrane</location>
        <topology evidence="1">Multi-pass membrane protein</topology>
    </subcellularLocation>
</comment>
<evidence type="ECO:0000256" key="8">
    <source>
        <dbReference type="SAM" id="Phobius"/>
    </source>
</evidence>
<evidence type="ECO:0000256" key="7">
    <source>
        <dbReference type="SAM" id="MobiDB-lite"/>
    </source>
</evidence>